<dbReference type="Proteomes" id="UP000799764">
    <property type="component" value="Unassembled WGS sequence"/>
</dbReference>
<sequence length="141" mass="15393">MLISNKREIMIDERVHSTSFCEQDPTGSPTTPTTNKGLNSLCYKIPHPPALSTCKSNIIGACYSFTYTNPAASSLRHGCKSTRNRDTYPSLPLDAGINVICLMLTLRNSSPANSPQQTKEALPAVDIRLQAKHKAHPEVPT</sequence>
<protein>
    <submittedName>
        <fullName evidence="1">Uncharacterized protein</fullName>
    </submittedName>
</protein>
<proteinExistence type="predicted"/>
<dbReference type="AlphaFoldDB" id="A0A9P4P913"/>
<dbReference type="EMBL" id="MU001510">
    <property type="protein sequence ID" value="KAF2439078.1"/>
    <property type="molecule type" value="Genomic_DNA"/>
</dbReference>
<accession>A0A9P4P913</accession>
<gene>
    <name evidence="1" type="ORF">P171DRAFT_490519</name>
</gene>
<comment type="caution">
    <text evidence="1">The sequence shown here is derived from an EMBL/GenBank/DDBJ whole genome shotgun (WGS) entry which is preliminary data.</text>
</comment>
<evidence type="ECO:0000313" key="1">
    <source>
        <dbReference type="EMBL" id="KAF2439078.1"/>
    </source>
</evidence>
<organism evidence="1 2">
    <name type="scientific">Karstenula rhodostoma CBS 690.94</name>
    <dbReference type="NCBI Taxonomy" id="1392251"/>
    <lineage>
        <taxon>Eukaryota</taxon>
        <taxon>Fungi</taxon>
        <taxon>Dikarya</taxon>
        <taxon>Ascomycota</taxon>
        <taxon>Pezizomycotina</taxon>
        <taxon>Dothideomycetes</taxon>
        <taxon>Pleosporomycetidae</taxon>
        <taxon>Pleosporales</taxon>
        <taxon>Massarineae</taxon>
        <taxon>Didymosphaeriaceae</taxon>
        <taxon>Karstenula</taxon>
    </lineage>
</organism>
<keyword evidence="2" id="KW-1185">Reference proteome</keyword>
<reference evidence="1" key="1">
    <citation type="journal article" date="2020" name="Stud. Mycol.">
        <title>101 Dothideomycetes genomes: a test case for predicting lifestyles and emergence of pathogens.</title>
        <authorList>
            <person name="Haridas S."/>
            <person name="Albert R."/>
            <person name="Binder M."/>
            <person name="Bloem J."/>
            <person name="Labutti K."/>
            <person name="Salamov A."/>
            <person name="Andreopoulos B."/>
            <person name="Baker S."/>
            <person name="Barry K."/>
            <person name="Bills G."/>
            <person name="Bluhm B."/>
            <person name="Cannon C."/>
            <person name="Castanera R."/>
            <person name="Culley D."/>
            <person name="Daum C."/>
            <person name="Ezra D."/>
            <person name="Gonzalez J."/>
            <person name="Henrissat B."/>
            <person name="Kuo A."/>
            <person name="Liang C."/>
            <person name="Lipzen A."/>
            <person name="Lutzoni F."/>
            <person name="Magnuson J."/>
            <person name="Mondo S."/>
            <person name="Nolan M."/>
            <person name="Ohm R."/>
            <person name="Pangilinan J."/>
            <person name="Park H.-J."/>
            <person name="Ramirez L."/>
            <person name="Alfaro M."/>
            <person name="Sun H."/>
            <person name="Tritt A."/>
            <person name="Yoshinaga Y."/>
            <person name="Zwiers L.-H."/>
            <person name="Turgeon B."/>
            <person name="Goodwin S."/>
            <person name="Spatafora J."/>
            <person name="Crous P."/>
            <person name="Grigoriev I."/>
        </authorList>
    </citation>
    <scope>NUCLEOTIDE SEQUENCE</scope>
    <source>
        <strain evidence="1">CBS 690.94</strain>
    </source>
</reference>
<name>A0A9P4P913_9PLEO</name>
<dbReference type="OrthoDB" id="10572986at2759"/>
<evidence type="ECO:0000313" key="2">
    <source>
        <dbReference type="Proteomes" id="UP000799764"/>
    </source>
</evidence>